<keyword evidence="2" id="KW-0813">Transport</keyword>
<evidence type="ECO:0000259" key="9">
    <source>
        <dbReference type="PROSITE" id="PS50850"/>
    </source>
</evidence>
<evidence type="ECO:0000313" key="10">
    <source>
        <dbReference type="EMBL" id="MFD1322842.1"/>
    </source>
</evidence>
<dbReference type="PANTHER" id="PTHR42718">
    <property type="entry name" value="MAJOR FACILITATOR SUPERFAMILY MULTIDRUG TRANSPORTER MFSC"/>
    <property type="match status" value="1"/>
</dbReference>
<feature type="transmembrane region" description="Helical" evidence="8">
    <location>
        <begin position="273"/>
        <end position="297"/>
    </location>
</feature>
<evidence type="ECO:0000256" key="2">
    <source>
        <dbReference type="ARBA" id="ARBA00022448"/>
    </source>
</evidence>
<accession>A0ABW3YEE1</accession>
<evidence type="ECO:0000256" key="5">
    <source>
        <dbReference type="ARBA" id="ARBA00022989"/>
    </source>
</evidence>
<feature type="domain" description="Major facilitator superfamily (MFS) profile" evidence="9">
    <location>
        <begin position="20"/>
        <end position="509"/>
    </location>
</feature>
<feature type="transmembrane region" description="Helical" evidence="8">
    <location>
        <begin position="55"/>
        <end position="74"/>
    </location>
</feature>
<keyword evidence="4 8" id="KW-0812">Transmembrane</keyword>
<keyword evidence="3" id="KW-1003">Cell membrane</keyword>
<dbReference type="PROSITE" id="PS50850">
    <property type="entry name" value="MFS"/>
    <property type="match status" value="1"/>
</dbReference>
<keyword evidence="11" id="KW-1185">Reference proteome</keyword>
<dbReference type="EMBL" id="JBHTMP010000024">
    <property type="protein sequence ID" value="MFD1322842.1"/>
    <property type="molecule type" value="Genomic_DNA"/>
</dbReference>
<comment type="caution">
    <text evidence="10">The sequence shown here is derived from an EMBL/GenBank/DDBJ whole genome shotgun (WGS) entry which is preliminary data.</text>
</comment>
<dbReference type="PANTHER" id="PTHR42718:SF47">
    <property type="entry name" value="METHYL VIOLOGEN RESISTANCE PROTEIN SMVA"/>
    <property type="match status" value="1"/>
</dbReference>
<evidence type="ECO:0000256" key="8">
    <source>
        <dbReference type="SAM" id="Phobius"/>
    </source>
</evidence>
<sequence length="531" mass="54416">MYDPTVTESGIRAGRREWIGLAVLALPTLLVSLDMSVLFMALPQLSADLGADATGQLWILDSYGFLVAGFLVTMGTLGDRIGRRRLLLIGASAFGAASLLAAYADSTEMLIAARAVLGIAGATLMPSTLALIRSMFHDTRQRSVAIAVWMSCFMAGNTIGPLVGGVLLEWFWWGSVFLAGVPVMAVLVLTGPALLPEHRDPDPGRLDLTSVVLSLAAILPAVHGLKELTKNGWQIMPVAAIALGAAVGAVFVRRQRRLSHPLLDVRLFAGRTFRAALGLNFLGAVMMSGTFLFVPLYLQLVAGMSPLQAGLWLIPQSVAMIVSTQLTPHIAARVRPAYVMAGALVISALGCLLLTRVDPAGGLALLVVGFLLACVGVAPPSALTTGLLLGSAPAGRAGATASVSETSGELGVALGLAVMGSLGTAVYRDRLVVPEGVPSGLAGTARESLAGITAAAGRTPTGPVAELVENARAAFTTGLNVVGGVGAVLFLALAILAIATLRQVDPNDQPGPADPGTATGPDPGEPATASV</sequence>
<dbReference type="InterPro" id="IPR020846">
    <property type="entry name" value="MFS_dom"/>
</dbReference>
<dbReference type="Proteomes" id="UP001597260">
    <property type="component" value="Unassembled WGS sequence"/>
</dbReference>
<feature type="transmembrane region" description="Helical" evidence="8">
    <location>
        <begin position="410"/>
        <end position="427"/>
    </location>
</feature>
<feature type="transmembrane region" description="Helical" evidence="8">
    <location>
        <begin position="206"/>
        <end position="225"/>
    </location>
</feature>
<dbReference type="Gene3D" id="1.20.1250.20">
    <property type="entry name" value="MFS general substrate transporter like domains"/>
    <property type="match status" value="1"/>
</dbReference>
<feature type="transmembrane region" description="Helical" evidence="8">
    <location>
        <begin position="363"/>
        <end position="389"/>
    </location>
</feature>
<feature type="transmembrane region" description="Helical" evidence="8">
    <location>
        <begin position="338"/>
        <end position="357"/>
    </location>
</feature>
<name>A0ABW3YEE1_9ACTN</name>
<dbReference type="CDD" id="cd17321">
    <property type="entry name" value="MFS_MMR_MDR_like"/>
    <property type="match status" value="1"/>
</dbReference>
<gene>
    <name evidence="10" type="ORF">ACFQ4H_17255</name>
</gene>
<evidence type="ECO:0000256" key="6">
    <source>
        <dbReference type="ARBA" id="ARBA00023136"/>
    </source>
</evidence>
<reference evidence="11" key="1">
    <citation type="journal article" date="2019" name="Int. J. Syst. Evol. Microbiol.">
        <title>The Global Catalogue of Microorganisms (GCM) 10K type strain sequencing project: providing services to taxonomists for standard genome sequencing and annotation.</title>
        <authorList>
            <consortium name="The Broad Institute Genomics Platform"/>
            <consortium name="The Broad Institute Genome Sequencing Center for Infectious Disease"/>
            <person name="Wu L."/>
            <person name="Ma J."/>
        </authorList>
    </citation>
    <scope>NUCLEOTIDE SEQUENCE [LARGE SCALE GENOMIC DNA]</scope>
    <source>
        <strain evidence="11">JCM 31037</strain>
    </source>
</reference>
<keyword evidence="5 8" id="KW-1133">Transmembrane helix</keyword>
<feature type="transmembrane region" description="Helical" evidence="8">
    <location>
        <begin position="21"/>
        <end position="43"/>
    </location>
</feature>
<proteinExistence type="predicted"/>
<feature type="transmembrane region" description="Helical" evidence="8">
    <location>
        <begin position="110"/>
        <end position="132"/>
    </location>
</feature>
<dbReference type="InterPro" id="IPR036259">
    <property type="entry name" value="MFS_trans_sf"/>
</dbReference>
<dbReference type="SUPFAM" id="SSF103473">
    <property type="entry name" value="MFS general substrate transporter"/>
    <property type="match status" value="1"/>
</dbReference>
<feature type="transmembrane region" description="Helical" evidence="8">
    <location>
        <begin position="86"/>
        <end position="104"/>
    </location>
</feature>
<feature type="region of interest" description="Disordered" evidence="7">
    <location>
        <begin position="506"/>
        <end position="531"/>
    </location>
</feature>
<keyword evidence="6 8" id="KW-0472">Membrane</keyword>
<protein>
    <submittedName>
        <fullName evidence="10">MFS transporter</fullName>
    </submittedName>
</protein>
<dbReference type="InterPro" id="IPR011701">
    <property type="entry name" value="MFS"/>
</dbReference>
<feature type="transmembrane region" description="Helical" evidence="8">
    <location>
        <begin position="231"/>
        <end position="252"/>
    </location>
</feature>
<evidence type="ECO:0000256" key="7">
    <source>
        <dbReference type="SAM" id="MobiDB-lite"/>
    </source>
</evidence>
<dbReference type="Pfam" id="PF07690">
    <property type="entry name" value="MFS_1"/>
    <property type="match status" value="1"/>
</dbReference>
<feature type="compositionally biased region" description="Low complexity" evidence="7">
    <location>
        <begin position="510"/>
        <end position="531"/>
    </location>
</feature>
<evidence type="ECO:0000256" key="3">
    <source>
        <dbReference type="ARBA" id="ARBA00022475"/>
    </source>
</evidence>
<dbReference type="Gene3D" id="1.20.1720.10">
    <property type="entry name" value="Multidrug resistance protein D"/>
    <property type="match status" value="1"/>
</dbReference>
<feature type="transmembrane region" description="Helical" evidence="8">
    <location>
        <begin position="170"/>
        <end position="194"/>
    </location>
</feature>
<organism evidence="10 11">
    <name type="scientific">Micromonospora sonneratiae</name>
    <dbReference type="NCBI Taxonomy" id="1184706"/>
    <lineage>
        <taxon>Bacteria</taxon>
        <taxon>Bacillati</taxon>
        <taxon>Actinomycetota</taxon>
        <taxon>Actinomycetes</taxon>
        <taxon>Micromonosporales</taxon>
        <taxon>Micromonosporaceae</taxon>
        <taxon>Micromonospora</taxon>
    </lineage>
</organism>
<evidence type="ECO:0000256" key="4">
    <source>
        <dbReference type="ARBA" id="ARBA00022692"/>
    </source>
</evidence>
<evidence type="ECO:0000313" key="11">
    <source>
        <dbReference type="Proteomes" id="UP001597260"/>
    </source>
</evidence>
<dbReference type="RefSeq" id="WP_377571988.1">
    <property type="nucleotide sequence ID" value="NZ_JBHTMP010000024.1"/>
</dbReference>
<feature type="transmembrane region" description="Helical" evidence="8">
    <location>
        <begin position="144"/>
        <end position="164"/>
    </location>
</feature>
<comment type="subcellular location">
    <subcellularLocation>
        <location evidence="1">Cell membrane</location>
        <topology evidence="1">Multi-pass membrane protein</topology>
    </subcellularLocation>
</comment>
<evidence type="ECO:0000256" key="1">
    <source>
        <dbReference type="ARBA" id="ARBA00004651"/>
    </source>
</evidence>
<feature type="transmembrane region" description="Helical" evidence="8">
    <location>
        <begin position="481"/>
        <end position="501"/>
    </location>
</feature>